<dbReference type="Proteomes" id="UP001595799">
    <property type="component" value="Unassembled WGS sequence"/>
</dbReference>
<dbReference type="PROSITE" id="PS51257">
    <property type="entry name" value="PROKAR_LIPOPROTEIN"/>
    <property type="match status" value="1"/>
</dbReference>
<proteinExistence type="predicted"/>
<sequence length="75" mass="6904">MKQIVLALTAIAGLTLAGCSGMSTTEQRTLSGGAAGAAGGAALGAITGGSATTGALLGGALGAGGGYLYDQSEED</sequence>
<name>A0ABV8UQF5_9PROT</name>
<feature type="signal peptide" evidence="1">
    <location>
        <begin position="1"/>
        <end position="17"/>
    </location>
</feature>
<gene>
    <name evidence="2" type="ORF">ACFOW6_16465</name>
</gene>
<dbReference type="RefSeq" id="WP_382423520.1">
    <property type="nucleotide sequence ID" value="NZ_JBHSCW010000011.1"/>
</dbReference>
<reference evidence="3" key="1">
    <citation type="journal article" date="2019" name="Int. J. Syst. Evol. Microbiol.">
        <title>The Global Catalogue of Microorganisms (GCM) 10K type strain sequencing project: providing services to taxonomists for standard genome sequencing and annotation.</title>
        <authorList>
            <consortium name="The Broad Institute Genomics Platform"/>
            <consortium name="The Broad Institute Genome Sequencing Center for Infectious Disease"/>
            <person name="Wu L."/>
            <person name="Ma J."/>
        </authorList>
    </citation>
    <scope>NUCLEOTIDE SEQUENCE [LARGE SCALE GENOMIC DNA]</scope>
    <source>
        <strain evidence="3">CECT 8472</strain>
    </source>
</reference>
<evidence type="ECO:0000313" key="3">
    <source>
        <dbReference type="Proteomes" id="UP001595799"/>
    </source>
</evidence>
<protein>
    <recommendedName>
        <fullName evidence="4">Glycine zipper domain-containing protein</fullName>
    </recommendedName>
</protein>
<evidence type="ECO:0000256" key="1">
    <source>
        <dbReference type="SAM" id="SignalP"/>
    </source>
</evidence>
<accession>A0ABV8UQF5</accession>
<feature type="chain" id="PRO_5046163383" description="Glycine zipper domain-containing protein" evidence="1">
    <location>
        <begin position="18"/>
        <end position="75"/>
    </location>
</feature>
<evidence type="ECO:0008006" key="4">
    <source>
        <dbReference type="Google" id="ProtNLM"/>
    </source>
</evidence>
<keyword evidence="3" id="KW-1185">Reference proteome</keyword>
<organism evidence="2 3">
    <name type="scientific">Fodinicurvata halophila</name>
    <dbReference type="NCBI Taxonomy" id="1419723"/>
    <lineage>
        <taxon>Bacteria</taxon>
        <taxon>Pseudomonadati</taxon>
        <taxon>Pseudomonadota</taxon>
        <taxon>Alphaproteobacteria</taxon>
        <taxon>Rhodospirillales</taxon>
        <taxon>Rhodovibrionaceae</taxon>
        <taxon>Fodinicurvata</taxon>
    </lineage>
</organism>
<dbReference type="EMBL" id="JBHSCW010000011">
    <property type="protein sequence ID" value="MFC4353145.1"/>
    <property type="molecule type" value="Genomic_DNA"/>
</dbReference>
<keyword evidence="1" id="KW-0732">Signal</keyword>
<evidence type="ECO:0000313" key="2">
    <source>
        <dbReference type="EMBL" id="MFC4353145.1"/>
    </source>
</evidence>
<comment type="caution">
    <text evidence="2">The sequence shown here is derived from an EMBL/GenBank/DDBJ whole genome shotgun (WGS) entry which is preliminary data.</text>
</comment>